<dbReference type="InterPro" id="IPR035089">
    <property type="entry name" value="Phage_sheath_subtilisin"/>
</dbReference>
<evidence type="ECO:0000313" key="5">
    <source>
        <dbReference type="EMBL" id="GIE94790.1"/>
    </source>
</evidence>
<evidence type="ECO:0000259" key="3">
    <source>
        <dbReference type="Pfam" id="PF04984"/>
    </source>
</evidence>
<dbReference type="Pfam" id="PF17482">
    <property type="entry name" value="Phage_sheath_1C"/>
    <property type="match status" value="1"/>
</dbReference>
<dbReference type="PANTHER" id="PTHR35861:SF1">
    <property type="entry name" value="PHAGE TAIL SHEATH PROTEIN"/>
    <property type="match status" value="1"/>
</dbReference>
<feature type="domain" description="Tail sheath protein C-terminal" evidence="4">
    <location>
        <begin position="433"/>
        <end position="538"/>
    </location>
</feature>
<comment type="similarity">
    <text evidence="1">Belongs to the myoviridae tail sheath protein family.</text>
</comment>
<keyword evidence="6" id="KW-1185">Reference proteome</keyword>
<dbReference type="EMBL" id="BOMV01000018">
    <property type="protein sequence ID" value="GIE94790.1"/>
    <property type="molecule type" value="Genomic_DNA"/>
</dbReference>
<feature type="domain" description="Tail sheath protein subtilisin-like" evidence="3">
    <location>
        <begin position="296"/>
        <end position="430"/>
    </location>
</feature>
<organism evidence="5 6">
    <name type="scientific">Paractinoplanes rishiriensis</name>
    <dbReference type="NCBI Taxonomy" id="1050105"/>
    <lineage>
        <taxon>Bacteria</taxon>
        <taxon>Bacillati</taxon>
        <taxon>Actinomycetota</taxon>
        <taxon>Actinomycetes</taxon>
        <taxon>Micromonosporales</taxon>
        <taxon>Micromonosporaceae</taxon>
        <taxon>Paractinoplanes</taxon>
    </lineage>
</organism>
<evidence type="ECO:0000256" key="1">
    <source>
        <dbReference type="ARBA" id="ARBA00008005"/>
    </source>
</evidence>
<evidence type="ECO:0000313" key="6">
    <source>
        <dbReference type="Proteomes" id="UP000636960"/>
    </source>
</evidence>
<gene>
    <name evidence="5" type="ORF">Ari01nite_22550</name>
</gene>
<accession>A0A919MWL3</accession>
<dbReference type="AlphaFoldDB" id="A0A919MWL3"/>
<feature type="region of interest" description="Disordered" evidence="2">
    <location>
        <begin position="145"/>
        <end position="166"/>
    </location>
</feature>
<reference evidence="5" key="1">
    <citation type="submission" date="2021-01" db="EMBL/GenBank/DDBJ databases">
        <title>Whole genome shotgun sequence of Actinoplanes rishiriensis NBRC 108556.</title>
        <authorList>
            <person name="Komaki H."/>
            <person name="Tamura T."/>
        </authorList>
    </citation>
    <scope>NUCLEOTIDE SEQUENCE</scope>
    <source>
        <strain evidence="5">NBRC 108556</strain>
    </source>
</reference>
<evidence type="ECO:0000256" key="2">
    <source>
        <dbReference type="SAM" id="MobiDB-lite"/>
    </source>
</evidence>
<dbReference type="PANTHER" id="PTHR35861">
    <property type="match status" value="1"/>
</dbReference>
<evidence type="ECO:0000259" key="4">
    <source>
        <dbReference type="Pfam" id="PF17482"/>
    </source>
</evidence>
<comment type="caution">
    <text evidence="5">The sequence shown here is derived from an EMBL/GenBank/DDBJ whole genome shotgun (WGS) entry which is preliminary data.</text>
</comment>
<dbReference type="Proteomes" id="UP000636960">
    <property type="component" value="Unassembled WGS sequence"/>
</dbReference>
<proteinExistence type="inferred from homology"/>
<protein>
    <submittedName>
        <fullName evidence="5">Tail protein</fullName>
    </submittedName>
</protein>
<dbReference type="InterPro" id="IPR020287">
    <property type="entry name" value="Tail_sheath_C"/>
</dbReference>
<feature type="region of interest" description="Disordered" evidence="2">
    <location>
        <begin position="103"/>
        <end position="122"/>
    </location>
</feature>
<dbReference type="InterPro" id="IPR052042">
    <property type="entry name" value="Tail_sheath_structural"/>
</dbReference>
<dbReference type="Gene3D" id="3.40.50.11780">
    <property type="match status" value="2"/>
</dbReference>
<name>A0A919MWL3_9ACTN</name>
<sequence length="548" mass="58665">MAASYGAPGVYIEEQPSGSIPIEGVGTAVAAFVGFTERYEAENGDPTDPAGVKPQLVTSWPQFERIYGGFVQGAMLPHAVRGYFENGGGKAYICRIPTTDNGDGGAAPGKPTLTLPTSNNPGTPSLQLSAVRTGANLEVEVVPPAAQPPAEGEGGEGNSGNNGAGEYTLRVYEDGALREELGGIQFSGRSTRAVERTVNDRSKFVRIEMQPLQGASLAERTPAPGRYTLQSPPVSTKSVTPADLVGNESDRTGYQGLAIADSVTMVAIPDLISVASRDDGSVDEEMFLGAQKQLIDFCESSHNKMAILDTPPGLNATRALEWRARLARDSAFGALYYPNVVVNNPLARPGATNGELYLTVPTSGHVAGVWARTDAARGVWKAPANEALRGIVRLETDVTSGEQDLLNPEGVNCIRSFGSYGTKIWGARTLAKTDPSWRYINVRRLFNYVEESIQRGTQWAVFEPNDFDLWQRVKRNITSFLRGLWTQGALVGATAEQAFYVMCDESNNPASSVDEGKLIVEVGLAPVKPAEFVIFRISQWQGGGAASE</sequence>
<dbReference type="RefSeq" id="WP_203781101.1">
    <property type="nucleotide sequence ID" value="NZ_BOMV01000018.1"/>
</dbReference>
<dbReference type="Pfam" id="PF04984">
    <property type="entry name" value="Phage_sheath_1"/>
    <property type="match status" value="1"/>
</dbReference>